<sequence length="84" mass="9830">MPVWSMKEILTCRELIYSDTPVAVVQDCYRRWGGIARYVLPYAQVENQQVLLEKAMDIVNLDWLVNASNLLRTTFNHIDYIIIV</sequence>
<gene>
    <name evidence="1" type="ORF">PHPALM_8001</name>
</gene>
<evidence type="ECO:0000313" key="2">
    <source>
        <dbReference type="Proteomes" id="UP000237271"/>
    </source>
</evidence>
<comment type="caution">
    <text evidence="1">The sequence shown here is derived from an EMBL/GenBank/DDBJ whole genome shotgun (WGS) entry which is preliminary data.</text>
</comment>
<name>A0A2P4YAW3_9STRA</name>
<dbReference type="EMBL" id="NCKW01004214">
    <property type="protein sequence ID" value="POM74955.1"/>
    <property type="molecule type" value="Genomic_DNA"/>
</dbReference>
<accession>A0A2P4YAW3</accession>
<dbReference type="OrthoDB" id="104224at2759"/>
<dbReference type="AlphaFoldDB" id="A0A2P4YAW3"/>
<proteinExistence type="predicted"/>
<protein>
    <submittedName>
        <fullName evidence="1">Crinkler (CRN) family protein</fullName>
    </submittedName>
</protein>
<dbReference type="Proteomes" id="UP000237271">
    <property type="component" value="Unassembled WGS sequence"/>
</dbReference>
<reference evidence="1 2" key="1">
    <citation type="journal article" date="2017" name="Genome Biol. Evol.">
        <title>Phytophthora megakarya and P. palmivora, closely related causal agents of cacao black pod rot, underwent increases in genome sizes and gene numbers by different mechanisms.</title>
        <authorList>
            <person name="Ali S.S."/>
            <person name="Shao J."/>
            <person name="Lary D.J."/>
            <person name="Kronmiller B."/>
            <person name="Shen D."/>
            <person name="Strem M.D."/>
            <person name="Amoako-Attah I."/>
            <person name="Akrofi A.Y."/>
            <person name="Begoude B.A."/>
            <person name="Ten Hoopen G.M."/>
            <person name="Coulibaly K."/>
            <person name="Kebe B.I."/>
            <person name="Melnick R.L."/>
            <person name="Guiltinan M.J."/>
            <person name="Tyler B.M."/>
            <person name="Meinhardt L.W."/>
            <person name="Bailey B.A."/>
        </authorList>
    </citation>
    <scope>NUCLEOTIDE SEQUENCE [LARGE SCALE GENOMIC DNA]</scope>
    <source>
        <strain evidence="2">sbr112.9</strain>
    </source>
</reference>
<organism evidence="1 2">
    <name type="scientific">Phytophthora palmivora</name>
    <dbReference type="NCBI Taxonomy" id="4796"/>
    <lineage>
        <taxon>Eukaryota</taxon>
        <taxon>Sar</taxon>
        <taxon>Stramenopiles</taxon>
        <taxon>Oomycota</taxon>
        <taxon>Peronosporomycetes</taxon>
        <taxon>Peronosporales</taxon>
        <taxon>Peronosporaceae</taxon>
        <taxon>Phytophthora</taxon>
    </lineage>
</organism>
<evidence type="ECO:0000313" key="1">
    <source>
        <dbReference type="EMBL" id="POM74955.1"/>
    </source>
</evidence>
<keyword evidence="2" id="KW-1185">Reference proteome</keyword>